<comment type="caution">
    <text evidence="2">The sequence shown here is derived from an EMBL/GenBank/DDBJ whole genome shotgun (WGS) entry which is preliminary data.</text>
</comment>
<organism evidence="2 3">
    <name type="scientific">Penicillium alfredii</name>
    <dbReference type="NCBI Taxonomy" id="1506179"/>
    <lineage>
        <taxon>Eukaryota</taxon>
        <taxon>Fungi</taxon>
        <taxon>Dikarya</taxon>
        <taxon>Ascomycota</taxon>
        <taxon>Pezizomycotina</taxon>
        <taxon>Eurotiomycetes</taxon>
        <taxon>Eurotiomycetidae</taxon>
        <taxon>Eurotiales</taxon>
        <taxon>Aspergillaceae</taxon>
        <taxon>Penicillium</taxon>
    </lineage>
</organism>
<reference evidence="2" key="1">
    <citation type="submission" date="2022-11" db="EMBL/GenBank/DDBJ databases">
        <authorList>
            <person name="Petersen C."/>
        </authorList>
    </citation>
    <scope>NUCLEOTIDE SEQUENCE</scope>
    <source>
        <strain evidence="2">IBT 34128</strain>
    </source>
</reference>
<dbReference type="EMBL" id="JAPMSZ010000011">
    <property type="protein sequence ID" value="KAJ5083873.1"/>
    <property type="molecule type" value="Genomic_DNA"/>
</dbReference>
<reference evidence="2" key="2">
    <citation type="journal article" date="2023" name="IMA Fungus">
        <title>Comparative genomic study of the Penicillium genus elucidates a diverse pangenome and 15 lateral gene transfer events.</title>
        <authorList>
            <person name="Petersen C."/>
            <person name="Sorensen T."/>
            <person name="Nielsen M.R."/>
            <person name="Sondergaard T.E."/>
            <person name="Sorensen J.L."/>
            <person name="Fitzpatrick D.A."/>
            <person name="Frisvad J.C."/>
            <person name="Nielsen K.L."/>
        </authorList>
    </citation>
    <scope>NUCLEOTIDE SEQUENCE</scope>
    <source>
        <strain evidence="2">IBT 34128</strain>
    </source>
</reference>
<sequence length="124" mass="13643">MSNPAEREGEDNYERENDASPVTGDFVDNSYATETNPNLKTRVPVQPDEADFDNPMQPPYANTDQQLADDENEAMDESNILGGDRLRHAKPRSANKYSEGPDEGDLPTDIRDGLSGVSGTKRLS</sequence>
<evidence type="ECO:0000256" key="1">
    <source>
        <dbReference type="SAM" id="MobiDB-lite"/>
    </source>
</evidence>
<evidence type="ECO:0000313" key="3">
    <source>
        <dbReference type="Proteomes" id="UP001141434"/>
    </source>
</evidence>
<name>A0A9W9EL77_9EURO</name>
<feature type="compositionally biased region" description="Polar residues" evidence="1">
    <location>
        <begin position="30"/>
        <end position="39"/>
    </location>
</feature>
<evidence type="ECO:0000313" key="2">
    <source>
        <dbReference type="EMBL" id="KAJ5083873.1"/>
    </source>
</evidence>
<feature type="compositionally biased region" description="Basic and acidic residues" evidence="1">
    <location>
        <begin position="1"/>
        <end position="18"/>
    </location>
</feature>
<dbReference type="RefSeq" id="XP_056507270.1">
    <property type="nucleotide sequence ID" value="XM_056658977.1"/>
</dbReference>
<dbReference type="AlphaFoldDB" id="A0A9W9EL77"/>
<dbReference type="Proteomes" id="UP001141434">
    <property type="component" value="Unassembled WGS sequence"/>
</dbReference>
<gene>
    <name evidence="2" type="ORF">NUU61_008452</name>
</gene>
<accession>A0A9W9EL77</accession>
<keyword evidence="3" id="KW-1185">Reference proteome</keyword>
<feature type="compositionally biased region" description="Acidic residues" evidence="1">
    <location>
        <begin position="67"/>
        <end position="76"/>
    </location>
</feature>
<dbReference type="GeneID" id="81398146"/>
<evidence type="ECO:0008006" key="4">
    <source>
        <dbReference type="Google" id="ProtNLM"/>
    </source>
</evidence>
<dbReference type="OrthoDB" id="4357148at2759"/>
<protein>
    <recommendedName>
        <fullName evidence="4">Histone chaperone domain-containing protein</fullName>
    </recommendedName>
</protein>
<proteinExistence type="predicted"/>
<feature type="region of interest" description="Disordered" evidence="1">
    <location>
        <begin position="1"/>
        <end position="124"/>
    </location>
</feature>